<gene>
    <name evidence="2" type="ORF">BCF44_1459</name>
</gene>
<feature type="compositionally biased region" description="Basic residues" evidence="1">
    <location>
        <begin position="162"/>
        <end position="173"/>
    </location>
</feature>
<evidence type="ECO:0000313" key="3">
    <source>
        <dbReference type="Proteomes" id="UP000256269"/>
    </source>
</evidence>
<dbReference type="Proteomes" id="UP000256269">
    <property type="component" value="Unassembled WGS sequence"/>
</dbReference>
<feature type="region of interest" description="Disordered" evidence="1">
    <location>
        <begin position="64"/>
        <end position="178"/>
    </location>
</feature>
<feature type="compositionally biased region" description="Low complexity" evidence="1">
    <location>
        <begin position="142"/>
        <end position="161"/>
    </location>
</feature>
<dbReference type="Gene3D" id="1.10.1530.10">
    <property type="match status" value="1"/>
</dbReference>
<dbReference type="EMBL" id="QUNO01000045">
    <property type="protein sequence ID" value="REH17466.1"/>
    <property type="molecule type" value="Genomic_DNA"/>
</dbReference>
<dbReference type="OrthoDB" id="924592at2"/>
<name>A0A3E0G474_9PSEU</name>
<comment type="caution">
    <text evidence="2">The sequence shown here is derived from an EMBL/GenBank/DDBJ whole genome shotgun (WGS) entry which is preliminary data.</text>
</comment>
<sequence>MTDRSTVTAAWLTGSIERVFRALDFSPVAESLVDADLRGVHSHGALLGAGRRPGPDAVRVEVGTDADDDAETGATDDPSIAGTRPARSREDLPTPDAPNTETKRSAATSRASSSTADSRPKNRPASAVWKAAGPTYGPSPSPARASAWSLVRRAANSAASARQRRSRATRSPRHAPMYASVTASVGNFLPPAASDSVPAE</sequence>
<reference evidence="2 3" key="1">
    <citation type="submission" date="2018-08" db="EMBL/GenBank/DDBJ databases">
        <title>Genomic Encyclopedia of Archaeal and Bacterial Type Strains, Phase II (KMG-II): from individual species to whole genera.</title>
        <authorList>
            <person name="Goeker M."/>
        </authorList>
    </citation>
    <scope>NUCLEOTIDE SEQUENCE [LARGE SCALE GENOMIC DNA]</scope>
    <source>
        <strain evidence="2 3">DSM 45791</strain>
    </source>
</reference>
<accession>A0A3E0G474</accession>
<dbReference type="AlphaFoldDB" id="A0A3E0G474"/>
<protein>
    <submittedName>
        <fullName evidence="2">Uncharacterized protein</fullName>
    </submittedName>
</protein>
<proteinExistence type="predicted"/>
<dbReference type="InterPro" id="IPR043144">
    <property type="entry name" value="Mal/L-sulf/L-lact_DH-like_ah"/>
</dbReference>
<evidence type="ECO:0000313" key="2">
    <source>
        <dbReference type="EMBL" id="REH17466.1"/>
    </source>
</evidence>
<organism evidence="2 3">
    <name type="scientific">Kutzneria buriramensis</name>
    <dbReference type="NCBI Taxonomy" id="1045776"/>
    <lineage>
        <taxon>Bacteria</taxon>
        <taxon>Bacillati</taxon>
        <taxon>Actinomycetota</taxon>
        <taxon>Actinomycetes</taxon>
        <taxon>Pseudonocardiales</taxon>
        <taxon>Pseudonocardiaceae</taxon>
        <taxon>Kutzneria</taxon>
    </lineage>
</organism>
<keyword evidence="3" id="KW-1185">Reference proteome</keyword>
<feature type="compositionally biased region" description="Low complexity" evidence="1">
    <location>
        <begin position="105"/>
        <end position="117"/>
    </location>
</feature>
<evidence type="ECO:0000256" key="1">
    <source>
        <dbReference type="SAM" id="MobiDB-lite"/>
    </source>
</evidence>